<proteinExistence type="inferred from homology"/>
<dbReference type="InterPro" id="IPR051798">
    <property type="entry name" value="Class-II_PLP-Dep_Aminotrans"/>
</dbReference>
<dbReference type="PANTHER" id="PTHR43525:SF1">
    <property type="entry name" value="PROTEIN MALY"/>
    <property type="match status" value="1"/>
</dbReference>
<organism evidence="7 8">
    <name type="scientific">Chengkuizengella marina</name>
    <dbReference type="NCBI Taxonomy" id="2507566"/>
    <lineage>
        <taxon>Bacteria</taxon>
        <taxon>Bacillati</taxon>
        <taxon>Bacillota</taxon>
        <taxon>Bacilli</taxon>
        <taxon>Bacillales</taxon>
        <taxon>Paenibacillaceae</taxon>
        <taxon>Chengkuizengella</taxon>
    </lineage>
</organism>
<dbReference type="Proteomes" id="UP000448943">
    <property type="component" value="Unassembled WGS sequence"/>
</dbReference>
<comment type="caution">
    <text evidence="7">The sequence shown here is derived from an EMBL/GenBank/DDBJ whole genome shotgun (WGS) entry which is preliminary data.</text>
</comment>
<keyword evidence="7" id="KW-0032">Aminotransferase</keyword>
<comment type="similarity">
    <text evidence="5">Belongs to the class-II pyridoxal-phosphate-dependent aminotransferase family. MalY/PatB cystathionine beta-lyase subfamily.</text>
</comment>
<dbReference type="InterPro" id="IPR015424">
    <property type="entry name" value="PyrdxlP-dep_Trfase"/>
</dbReference>
<accession>A0A6N9Q2G6</accession>
<evidence type="ECO:0000256" key="4">
    <source>
        <dbReference type="ARBA" id="ARBA00023239"/>
    </source>
</evidence>
<evidence type="ECO:0000256" key="5">
    <source>
        <dbReference type="ARBA" id="ARBA00037974"/>
    </source>
</evidence>
<dbReference type="RefSeq" id="WP_160645751.1">
    <property type="nucleotide sequence ID" value="NZ_SIJB01000019.1"/>
</dbReference>
<protein>
    <recommendedName>
        <fullName evidence="2">cysteine-S-conjugate beta-lyase</fullName>
        <ecNumber evidence="2">4.4.1.13</ecNumber>
    </recommendedName>
</protein>
<evidence type="ECO:0000256" key="3">
    <source>
        <dbReference type="ARBA" id="ARBA00022898"/>
    </source>
</evidence>
<keyword evidence="3" id="KW-0663">Pyridoxal phosphate</keyword>
<dbReference type="OrthoDB" id="9802872at2"/>
<dbReference type="EMBL" id="SIJB01000019">
    <property type="protein sequence ID" value="NBI28950.1"/>
    <property type="molecule type" value="Genomic_DNA"/>
</dbReference>
<name>A0A6N9Q2G6_9BACL</name>
<comment type="cofactor">
    <cofactor evidence="1">
        <name>pyridoxal 5'-phosphate</name>
        <dbReference type="ChEBI" id="CHEBI:597326"/>
    </cofactor>
</comment>
<dbReference type="NCBIfam" id="TIGR04350">
    <property type="entry name" value="C_S_lyase_PatB"/>
    <property type="match status" value="1"/>
</dbReference>
<reference evidence="7 8" key="1">
    <citation type="submission" date="2019-01" db="EMBL/GenBank/DDBJ databases">
        <title>Chengkuizengella sp. nov., isolated from deep-sea sediment of East Pacific Ocean.</title>
        <authorList>
            <person name="Yang J."/>
            <person name="Lai Q."/>
            <person name="Shao Z."/>
        </authorList>
    </citation>
    <scope>NUCLEOTIDE SEQUENCE [LARGE SCALE GENOMIC DNA]</scope>
    <source>
        <strain evidence="7 8">YPA3-1-1</strain>
    </source>
</reference>
<dbReference type="GO" id="GO:0030170">
    <property type="term" value="F:pyridoxal phosphate binding"/>
    <property type="evidence" value="ECO:0007669"/>
    <property type="project" value="InterPro"/>
</dbReference>
<keyword evidence="4" id="KW-0456">Lyase</keyword>
<dbReference type="CDD" id="cd00609">
    <property type="entry name" value="AAT_like"/>
    <property type="match status" value="1"/>
</dbReference>
<sequence>MREYFDETIDRNLTFSYKWDERKKFFDSDEVLPMWVADMDFRSPKPVVDALINRAQHGVYGYSSSTNSYDEAVVGWLEQRHHWKIKREWLSYSPGVMPTIGFLIACLTEPGDKVVLQSPVYYPFFDVIKRSGRKIVDNALVLEDNTYKMDLDKLETQLDSSVKMLLLCSPHNPVGRVWTKDELTRLGEICLKHNIIIVADEIHGDLVFKQSKHIPLASISEELAQQTITCIAPSKTFNIAGLQASSVIISNADLRLKFRKEISRYSLNMMNTFGRVAAEVSYRQGGEWLDHCLEYIYDNNQYVKQYVETNMPLIKVIQSEGTYLVWLDCRDLKMSGQELREFMLKKAKVALSDGFIFGENGDGFTRMNIGCPREVLAEGLERIKSAYIKTFE</sequence>
<dbReference type="InterPro" id="IPR027619">
    <property type="entry name" value="C-S_lyase_PatB-like"/>
</dbReference>
<evidence type="ECO:0000256" key="2">
    <source>
        <dbReference type="ARBA" id="ARBA00012224"/>
    </source>
</evidence>
<evidence type="ECO:0000313" key="8">
    <source>
        <dbReference type="Proteomes" id="UP000448943"/>
    </source>
</evidence>
<dbReference type="InterPro" id="IPR015421">
    <property type="entry name" value="PyrdxlP-dep_Trfase_major"/>
</dbReference>
<dbReference type="Gene3D" id="3.90.1150.10">
    <property type="entry name" value="Aspartate Aminotransferase, domain 1"/>
    <property type="match status" value="1"/>
</dbReference>
<dbReference type="Gene3D" id="3.40.640.10">
    <property type="entry name" value="Type I PLP-dependent aspartate aminotransferase-like (Major domain)"/>
    <property type="match status" value="1"/>
</dbReference>
<evidence type="ECO:0000256" key="1">
    <source>
        <dbReference type="ARBA" id="ARBA00001933"/>
    </source>
</evidence>
<dbReference type="InterPro" id="IPR015422">
    <property type="entry name" value="PyrdxlP-dep_Trfase_small"/>
</dbReference>
<keyword evidence="7" id="KW-0808">Transferase</keyword>
<dbReference type="InterPro" id="IPR004839">
    <property type="entry name" value="Aminotransferase_I/II_large"/>
</dbReference>
<feature type="domain" description="Aminotransferase class I/classII large" evidence="6">
    <location>
        <begin position="43"/>
        <end position="383"/>
    </location>
</feature>
<gene>
    <name evidence="7" type="ORF">ERL59_08255</name>
</gene>
<dbReference type="EC" id="4.4.1.13" evidence="2"/>
<keyword evidence="8" id="KW-1185">Reference proteome</keyword>
<dbReference type="GO" id="GO:0047804">
    <property type="term" value="F:cysteine-S-conjugate beta-lyase activity"/>
    <property type="evidence" value="ECO:0007669"/>
    <property type="project" value="UniProtKB-EC"/>
</dbReference>
<evidence type="ECO:0000259" key="6">
    <source>
        <dbReference type="Pfam" id="PF00155"/>
    </source>
</evidence>
<dbReference type="SUPFAM" id="SSF53383">
    <property type="entry name" value="PLP-dependent transferases"/>
    <property type="match status" value="1"/>
</dbReference>
<dbReference type="PANTHER" id="PTHR43525">
    <property type="entry name" value="PROTEIN MALY"/>
    <property type="match status" value="1"/>
</dbReference>
<dbReference type="Pfam" id="PF00155">
    <property type="entry name" value="Aminotran_1_2"/>
    <property type="match status" value="1"/>
</dbReference>
<dbReference type="GO" id="GO:0008483">
    <property type="term" value="F:transaminase activity"/>
    <property type="evidence" value="ECO:0007669"/>
    <property type="project" value="UniProtKB-KW"/>
</dbReference>
<evidence type="ECO:0000313" key="7">
    <source>
        <dbReference type="EMBL" id="NBI28950.1"/>
    </source>
</evidence>
<dbReference type="AlphaFoldDB" id="A0A6N9Q2G6"/>